<gene>
    <name evidence="9" type="ORF">KQX54_019215</name>
</gene>
<dbReference type="SUPFAM" id="SSF50978">
    <property type="entry name" value="WD40 repeat-like"/>
    <property type="match status" value="1"/>
</dbReference>
<evidence type="ECO:0000259" key="8">
    <source>
        <dbReference type="Pfam" id="PF12896"/>
    </source>
</evidence>
<dbReference type="PANTHER" id="PTHR13260:SF0">
    <property type="entry name" value="ANAPHASE-PROMOTING COMPLEX SUBUNIT 4"/>
    <property type="match status" value="1"/>
</dbReference>
<keyword evidence="2" id="KW-0132">Cell division</keyword>
<dbReference type="EMBL" id="JAHXZJ010001119">
    <property type="protein sequence ID" value="KAH0555476.1"/>
    <property type="molecule type" value="Genomic_DNA"/>
</dbReference>
<dbReference type="GO" id="GO:0031145">
    <property type="term" value="P:anaphase-promoting complex-dependent catabolic process"/>
    <property type="evidence" value="ECO:0007669"/>
    <property type="project" value="InterPro"/>
</dbReference>
<feature type="compositionally biased region" description="Low complexity" evidence="6">
    <location>
        <begin position="469"/>
        <end position="489"/>
    </location>
</feature>
<feature type="compositionally biased region" description="Acidic residues" evidence="6">
    <location>
        <begin position="767"/>
        <end position="786"/>
    </location>
</feature>
<dbReference type="InterPro" id="IPR015943">
    <property type="entry name" value="WD40/YVTN_repeat-like_dom_sf"/>
</dbReference>
<dbReference type="PANTHER" id="PTHR13260">
    <property type="entry name" value="ANAPHASE PROMOTING COMPLEX SUBUNIT 4 APC4"/>
    <property type="match status" value="1"/>
</dbReference>
<dbReference type="Pfam" id="PF12896">
    <property type="entry name" value="ANAPC4"/>
    <property type="match status" value="1"/>
</dbReference>
<dbReference type="InterPro" id="IPR024789">
    <property type="entry name" value="APC4"/>
</dbReference>
<dbReference type="InterPro" id="IPR024790">
    <property type="entry name" value="APC4_long_dom"/>
</dbReference>
<organism evidence="9 10">
    <name type="scientific">Cotesia glomerata</name>
    <name type="common">Lepidopteran parasitic wasp</name>
    <name type="synonym">Apanteles glomeratus</name>
    <dbReference type="NCBI Taxonomy" id="32391"/>
    <lineage>
        <taxon>Eukaryota</taxon>
        <taxon>Metazoa</taxon>
        <taxon>Ecdysozoa</taxon>
        <taxon>Arthropoda</taxon>
        <taxon>Hexapoda</taxon>
        <taxon>Insecta</taxon>
        <taxon>Pterygota</taxon>
        <taxon>Neoptera</taxon>
        <taxon>Endopterygota</taxon>
        <taxon>Hymenoptera</taxon>
        <taxon>Apocrita</taxon>
        <taxon>Ichneumonoidea</taxon>
        <taxon>Braconidae</taxon>
        <taxon>Microgastrinae</taxon>
        <taxon>Cotesia</taxon>
    </lineage>
</organism>
<protein>
    <recommendedName>
        <fullName evidence="1">Anaphase-promoting complex subunit 4</fullName>
    </recommendedName>
</protein>
<evidence type="ECO:0000256" key="5">
    <source>
        <dbReference type="ARBA" id="ARBA00023306"/>
    </source>
</evidence>
<evidence type="ECO:0000259" key="7">
    <source>
        <dbReference type="Pfam" id="PF12894"/>
    </source>
</evidence>
<evidence type="ECO:0000313" key="9">
    <source>
        <dbReference type="EMBL" id="KAH0555476.1"/>
    </source>
</evidence>
<sequence>MSGTIRQLEERQLATEVTIMRWSPKMDLLAVANKKGEVSLHRLTWQRVWLVSPPEESETISNLSWHPEGKLLAVSYDNTKVLHLIDIENKNIIHKQKYKPNNLITCMSWLSLSQQDSSNDNFKQLNLQINDEKSSITPTGPYLPPLPSLNHTFTQETGRKEFSVKSLDILFLGHETGEISMYVFGMFYCGKLKICDGVVSEITGGCGNPIWVSCRVNDSKTIKVYRLSCSLLESSRAFLKIAQMQAQIDYLMDYLSQTLMAISEAWETILLEMDEKLTRYEDNEPLGTLAADFLELLMIGISSSKLASFLLHDLSDKGLKKLAHSIDICYGNIQKLVMKHLNSVGMALAYQLGEMQGMARFGGDYKALGLENDKQITMALHAVETFLAKSSEIEQVIDQSMKEYKSFFRWLYVEIAKLTDEKIQQDASKISQQELTFIAEFLLNFDTSKNTKANDTMNQSATTLTVIDNTNASTSNSNNNDIDNNNSSTGRRKGVNLEKLGQYLRREPLKIPLSVEGSEWGAMLQENKCLLEHPLIIKQNLNMSLLQSYDAVVDTIDKVFFDAYKGLVNHFKNNSIVLTNKSHKNDKINYDHNHDSISSQIVDDNGELFLATTDSNGKILKIFKIEAYEYDDVYREDYHNGDDDDDDEKVEMDFKVAMVDLDNRQDSFSKTSTDLKIVDLQFYSTSYLSLLVLNTNNSTTCLIQLPIKEDKLFDNPDEIIYSINDFIGSNLPKSFNGITANKIVVSGQRKVAAVLSENNRKIRLLETEVEPDEDDDDEEDEDDDNNDNINLSKSINDTREDVSMDMSSAHENLL</sequence>
<comment type="caution">
    <text evidence="9">The sequence shown here is derived from an EMBL/GenBank/DDBJ whole genome shotgun (WGS) entry which is preliminary data.</text>
</comment>
<evidence type="ECO:0000256" key="2">
    <source>
        <dbReference type="ARBA" id="ARBA00022618"/>
    </source>
</evidence>
<evidence type="ECO:0000256" key="3">
    <source>
        <dbReference type="ARBA" id="ARBA00022776"/>
    </source>
</evidence>
<dbReference type="Pfam" id="PF12894">
    <property type="entry name" value="ANAPC4_WD40"/>
    <property type="match status" value="1"/>
</dbReference>
<proteinExistence type="predicted"/>
<dbReference type="Gene3D" id="2.130.10.10">
    <property type="entry name" value="YVTN repeat-like/Quinoprotein amine dehydrogenase"/>
    <property type="match status" value="1"/>
</dbReference>
<evidence type="ECO:0000256" key="1">
    <source>
        <dbReference type="ARBA" id="ARBA00016067"/>
    </source>
</evidence>
<accession>A0AAV7IRB7</accession>
<feature type="domain" description="Anaphase-promoting complex subunit 4 long" evidence="8">
    <location>
        <begin position="226"/>
        <end position="421"/>
    </location>
</feature>
<dbReference type="GO" id="GO:0034399">
    <property type="term" value="C:nuclear periphery"/>
    <property type="evidence" value="ECO:0007669"/>
    <property type="project" value="TreeGrafter"/>
</dbReference>
<dbReference type="GO" id="GO:0005680">
    <property type="term" value="C:anaphase-promoting complex"/>
    <property type="evidence" value="ECO:0007669"/>
    <property type="project" value="InterPro"/>
</dbReference>
<keyword evidence="3" id="KW-0498">Mitosis</keyword>
<evidence type="ECO:0000256" key="4">
    <source>
        <dbReference type="ARBA" id="ARBA00022786"/>
    </source>
</evidence>
<keyword evidence="4" id="KW-0833">Ubl conjugation pathway</keyword>
<feature type="compositionally biased region" description="Polar residues" evidence="6">
    <location>
        <begin position="805"/>
        <end position="814"/>
    </location>
</feature>
<dbReference type="AlphaFoldDB" id="A0AAV7IRB7"/>
<reference evidence="9 10" key="1">
    <citation type="journal article" date="2021" name="J. Hered.">
        <title>A chromosome-level genome assembly of the parasitoid wasp, Cotesia glomerata (Hymenoptera: Braconidae).</title>
        <authorList>
            <person name="Pinto B.J."/>
            <person name="Weis J.J."/>
            <person name="Gamble T."/>
            <person name="Ode P.J."/>
            <person name="Paul R."/>
            <person name="Zaspel J.M."/>
        </authorList>
    </citation>
    <scope>NUCLEOTIDE SEQUENCE [LARGE SCALE GENOMIC DNA]</scope>
    <source>
        <strain evidence="9">CgM1</strain>
    </source>
</reference>
<dbReference type="InterPro" id="IPR024977">
    <property type="entry name" value="Apc4-like_WD40_dom"/>
</dbReference>
<feature type="region of interest" description="Disordered" evidence="6">
    <location>
        <begin position="767"/>
        <end position="814"/>
    </location>
</feature>
<keyword evidence="10" id="KW-1185">Reference proteome</keyword>
<dbReference type="InterPro" id="IPR036322">
    <property type="entry name" value="WD40_repeat_dom_sf"/>
</dbReference>
<feature type="domain" description="Anaphase-promoting complex subunit 4-like WD40" evidence="7">
    <location>
        <begin position="20"/>
        <end position="110"/>
    </location>
</feature>
<keyword evidence="5" id="KW-0131">Cell cycle</keyword>
<name>A0AAV7IRB7_COTGL</name>
<dbReference type="Proteomes" id="UP000826195">
    <property type="component" value="Unassembled WGS sequence"/>
</dbReference>
<dbReference type="GO" id="GO:0070979">
    <property type="term" value="P:protein K11-linked ubiquitination"/>
    <property type="evidence" value="ECO:0007669"/>
    <property type="project" value="TreeGrafter"/>
</dbReference>
<feature type="region of interest" description="Disordered" evidence="6">
    <location>
        <begin position="469"/>
        <end position="493"/>
    </location>
</feature>
<dbReference type="GO" id="GO:0051301">
    <property type="term" value="P:cell division"/>
    <property type="evidence" value="ECO:0007669"/>
    <property type="project" value="UniProtKB-KW"/>
</dbReference>
<evidence type="ECO:0000313" key="10">
    <source>
        <dbReference type="Proteomes" id="UP000826195"/>
    </source>
</evidence>
<evidence type="ECO:0000256" key="6">
    <source>
        <dbReference type="SAM" id="MobiDB-lite"/>
    </source>
</evidence>